<organism evidence="1 2">
    <name type="scientific">Staurois parvus</name>
    <dbReference type="NCBI Taxonomy" id="386267"/>
    <lineage>
        <taxon>Eukaryota</taxon>
        <taxon>Metazoa</taxon>
        <taxon>Chordata</taxon>
        <taxon>Craniata</taxon>
        <taxon>Vertebrata</taxon>
        <taxon>Euteleostomi</taxon>
        <taxon>Amphibia</taxon>
        <taxon>Batrachia</taxon>
        <taxon>Anura</taxon>
        <taxon>Neobatrachia</taxon>
        <taxon>Ranoidea</taxon>
        <taxon>Ranidae</taxon>
        <taxon>Staurois</taxon>
    </lineage>
</organism>
<reference evidence="1" key="1">
    <citation type="submission" date="2023-05" db="EMBL/GenBank/DDBJ databases">
        <authorList>
            <person name="Stuckert A."/>
        </authorList>
    </citation>
    <scope>NUCLEOTIDE SEQUENCE</scope>
</reference>
<keyword evidence="2" id="KW-1185">Reference proteome</keyword>
<dbReference type="Proteomes" id="UP001162483">
    <property type="component" value="Unassembled WGS sequence"/>
</dbReference>
<evidence type="ECO:0000313" key="2">
    <source>
        <dbReference type="Proteomes" id="UP001162483"/>
    </source>
</evidence>
<evidence type="ECO:0000313" key="1">
    <source>
        <dbReference type="EMBL" id="CAI9609253.1"/>
    </source>
</evidence>
<protein>
    <recommendedName>
        <fullName evidence="3">MHC class I antigen</fullName>
    </recommendedName>
</protein>
<sequence>HVCEDRKGNLHVDSHSTGLTFWHSARRAGYSLSRGPYCWQQKSEGLLGGGRQQTGGWGGDHLCDSRVRGEWI</sequence>
<evidence type="ECO:0008006" key="3">
    <source>
        <dbReference type="Google" id="ProtNLM"/>
    </source>
</evidence>
<feature type="non-terminal residue" evidence="1">
    <location>
        <position position="1"/>
    </location>
</feature>
<dbReference type="EMBL" id="CATNWA010018754">
    <property type="protein sequence ID" value="CAI9609253.1"/>
    <property type="molecule type" value="Genomic_DNA"/>
</dbReference>
<accession>A0ABN9GII5</accession>
<name>A0ABN9GII5_9NEOB</name>
<comment type="caution">
    <text evidence="1">The sequence shown here is derived from an EMBL/GenBank/DDBJ whole genome shotgun (WGS) entry which is preliminary data.</text>
</comment>
<gene>
    <name evidence="1" type="ORF">SPARVUS_LOCUS14227596</name>
</gene>
<proteinExistence type="predicted"/>